<evidence type="ECO:0000259" key="14">
    <source>
        <dbReference type="Pfam" id="PF00994"/>
    </source>
</evidence>
<dbReference type="PANTHER" id="PTHR23293">
    <property type="entry name" value="FAD SYNTHETASE-RELATED FMN ADENYLYLTRANSFERASE"/>
    <property type="match status" value="1"/>
</dbReference>
<sequence>MSLKTVGIVVISDEVLSGEKTDNTSKYLIKELACLDYSVGKVSTISEREEVIFNELHALMRSFDMIIAIGERCGAIYRALGKMTSQELETSDDLTRMLTEIGENSNKTETLLPRQAKILHSGHSYPVVYFQRIFILKEKFLKQSFTKVLKNHLLEYRKERNLQKIIEIVKNGNLTIDLNEFKTNGLQLEFSKTDKCYTFKVSSPELREMVEFERKISDRFQNYNLKFIDNSDVWEHVYSSNETHIKHAIENIEECLQQYGLENIFVSFNGGKDCTVLLHLVLTVVKKKFPQHSQPIPCLYVQSESPFPEQDEFIDLCKCYYNLKIMVINAGIKDALGQILEKYPNFKACFMGTRRTDPYSGDLTVFQMTDSNWPQILRVSPVLDWHYSDIWDYLLFYKVPYCKLYDLGFTSLGNTVNTKRNPSLKCYELFDEGEFYLPAYKLLKEVKERNGRNTS</sequence>
<evidence type="ECO:0000256" key="7">
    <source>
        <dbReference type="ARBA" id="ARBA00022695"/>
    </source>
</evidence>
<dbReference type="Pfam" id="PF00994">
    <property type="entry name" value="MoCF_biosynth"/>
    <property type="match status" value="1"/>
</dbReference>
<evidence type="ECO:0000256" key="10">
    <source>
        <dbReference type="ARBA" id="ARBA00022840"/>
    </source>
</evidence>
<dbReference type="eggNOG" id="KOG2644">
    <property type="taxonomic scope" value="Eukaryota"/>
</dbReference>
<keyword evidence="8" id="KW-0547">Nucleotide-binding</keyword>
<dbReference type="InterPro" id="IPR002500">
    <property type="entry name" value="PAPS_reduct_dom"/>
</dbReference>
<dbReference type="InterPro" id="IPR036425">
    <property type="entry name" value="MoaB/Mog-like_dom_sf"/>
</dbReference>
<keyword evidence="5" id="KW-0288">FMN</keyword>
<dbReference type="AlphaFoldDB" id="D6WDE0"/>
<dbReference type="InterPro" id="IPR014729">
    <property type="entry name" value="Rossmann-like_a/b/a_fold"/>
</dbReference>
<comment type="catalytic activity">
    <reaction evidence="13">
        <text>FMN + ATP + H(+) = FAD + diphosphate</text>
        <dbReference type="Rhea" id="RHEA:17237"/>
        <dbReference type="ChEBI" id="CHEBI:15378"/>
        <dbReference type="ChEBI" id="CHEBI:30616"/>
        <dbReference type="ChEBI" id="CHEBI:33019"/>
        <dbReference type="ChEBI" id="CHEBI:57692"/>
        <dbReference type="ChEBI" id="CHEBI:58210"/>
        <dbReference type="EC" id="2.7.7.2"/>
    </reaction>
</comment>
<evidence type="ECO:0000256" key="2">
    <source>
        <dbReference type="ARBA" id="ARBA00007589"/>
    </source>
</evidence>
<dbReference type="Gene3D" id="3.40.980.10">
    <property type="entry name" value="MoaB/Mog-like domain"/>
    <property type="match status" value="1"/>
</dbReference>
<evidence type="ECO:0000256" key="9">
    <source>
        <dbReference type="ARBA" id="ARBA00022827"/>
    </source>
</evidence>
<proteinExistence type="inferred from homology"/>
<dbReference type="STRING" id="7070.D6WDE0"/>
<accession>D6WDE0</accession>
<gene>
    <name evidence="16" type="primary">AUGUSTUS-3.0.2_00136</name>
    <name evidence="16" type="ORF">TcasGA2_TC000136</name>
</gene>
<evidence type="ECO:0000256" key="5">
    <source>
        <dbReference type="ARBA" id="ARBA00022643"/>
    </source>
</evidence>
<organism evidence="16 17">
    <name type="scientific">Tribolium castaneum</name>
    <name type="common">Red flour beetle</name>
    <dbReference type="NCBI Taxonomy" id="7070"/>
    <lineage>
        <taxon>Eukaryota</taxon>
        <taxon>Metazoa</taxon>
        <taxon>Ecdysozoa</taxon>
        <taxon>Arthropoda</taxon>
        <taxon>Hexapoda</taxon>
        <taxon>Insecta</taxon>
        <taxon>Pterygota</taxon>
        <taxon>Neoptera</taxon>
        <taxon>Endopterygota</taxon>
        <taxon>Coleoptera</taxon>
        <taxon>Polyphaga</taxon>
        <taxon>Cucujiformia</taxon>
        <taxon>Tenebrionidae</taxon>
        <taxon>Tenebrionidae incertae sedis</taxon>
        <taxon>Tribolium</taxon>
    </lineage>
</organism>
<dbReference type="SUPFAM" id="SSF53218">
    <property type="entry name" value="Molybdenum cofactor biosynthesis proteins"/>
    <property type="match status" value="1"/>
</dbReference>
<evidence type="ECO:0000256" key="12">
    <source>
        <dbReference type="ARBA" id="ARBA00031871"/>
    </source>
</evidence>
<dbReference type="EC" id="2.7.7.2" evidence="3"/>
<feature type="domain" description="MoaB/Mog" evidence="14">
    <location>
        <begin position="7"/>
        <end position="70"/>
    </location>
</feature>
<name>D6WDE0_TRICA</name>
<keyword evidence="4" id="KW-0285">Flavoprotein</keyword>
<reference evidence="16 17" key="1">
    <citation type="journal article" date="2008" name="Nature">
        <title>The genome of the model beetle and pest Tribolium castaneum.</title>
        <authorList>
            <consortium name="Tribolium Genome Sequencing Consortium"/>
            <person name="Richards S."/>
            <person name="Gibbs R.A."/>
            <person name="Weinstock G.M."/>
            <person name="Brown S.J."/>
            <person name="Denell R."/>
            <person name="Beeman R.W."/>
            <person name="Gibbs R."/>
            <person name="Beeman R.W."/>
            <person name="Brown S.J."/>
            <person name="Bucher G."/>
            <person name="Friedrich M."/>
            <person name="Grimmelikhuijzen C.J."/>
            <person name="Klingler M."/>
            <person name="Lorenzen M."/>
            <person name="Richards S."/>
            <person name="Roth S."/>
            <person name="Schroder R."/>
            <person name="Tautz D."/>
            <person name="Zdobnov E.M."/>
            <person name="Muzny D."/>
            <person name="Gibbs R.A."/>
            <person name="Weinstock G.M."/>
            <person name="Attaway T."/>
            <person name="Bell S."/>
            <person name="Buhay C.J."/>
            <person name="Chandrabose M.N."/>
            <person name="Chavez D."/>
            <person name="Clerk-Blankenburg K.P."/>
            <person name="Cree A."/>
            <person name="Dao M."/>
            <person name="Davis C."/>
            <person name="Chacko J."/>
            <person name="Dinh H."/>
            <person name="Dugan-Rocha S."/>
            <person name="Fowler G."/>
            <person name="Garner T.T."/>
            <person name="Garnes J."/>
            <person name="Gnirke A."/>
            <person name="Hawes A."/>
            <person name="Hernandez J."/>
            <person name="Hines S."/>
            <person name="Holder M."/>
            <person name="Hume J."/>
            <person name="Jhangiani S.N."/>
            <person name="Joshi V."/>
            <person name="Khan Z.M."/>
            <person name="Jackson L."/>
            <person name="Kovar C."/>
            <person name="Kowis A."/>
            <person name="Lee S."/>
            <person name="Lewis L.R."/>
            <person name="Margolis J."/>
            <person name="Morgan M."/>
            <person name="Nazareth L.V."/>
            <person name="Nguyen N."/>
            <person name="Okwuonu G."/>
            <person name="Parker D."/>
            <person name="Richards S."/>
            <person name="Ruiz S.J."/>
            <person name="Santibanez J."/>
            <person name="Savard J."/>
            <person name="Scherer S.E."/>
            <person name="Schneider B."/>
            <person name="Sodergren E."/>
            <person name="Tautz D."/>
            <person name="Vattahil S."/>
            <person name="Villasana D."/>
            <person name="White C.S."/>
            <person name="Wright R."/>
            <person name="Park Y."/>
            <person name="Beeman R.W."/>
            <person name="Lord J."/>
            <person name="Oppert B."/>
            <person name="Lorenzen M."/>
            <person name="Brown S."/>
            <person name="Wang L."/>
            <person name="Savard J."/>
            <person name="Tautz D."/>
            <person name="Richards S."/>
            <person name="Weinstock G."/>
            <person name="Gibbs R.A."/>
            <person name="Liu Y."/>
            <person name="Worley K."/>
            <person name="Weinstock G."/>
            <person name="Elsik C.G."/>
            <person name="Reese J.T."/>
            <person name="Elhaik E."/>
            <person name="Landan G."/>
            <person name="Graur D."/>
            <person name="Arensburger P."/>
            <person name="Atkinson P."/>
            <person name="Beeman R.W."/>
            <person name="Beidler J."/>
            <person name="Brown S.J."/>
            <person name="Demuth J.P."/>
            <person name="Drury D.W."/>
            <person name="Du Y.Z."/>
            <person name="Fujiwara H."/>
            <person name="Lorenzen M."/>
            <person name="Maselli V."/>
            <person name="Osanai M."/>
            <person name="Park Y."/>
            <person name="Robertson H.M."/>
            <person name="Tu Z."/>
            <person name="Wang J.J."/>
            <person name="Wang S."/>
            <person name="Richards S."/>
            <person name="Song H."/>
            <person name="Zhang L."/>
            <person name="Sodergren E."/>
            <person name="Werner D."/>
            <person name="Stanke M."/>
            <person name="Morgenstern B."/>
            <person name="Solovyev V."/>
            <person name="Kosarev P."/>
            <person name="Brown G."/>
            <person name="Chen H.C."/>
            <person name="Ermolaeva O."/>
            <person name="Hlavina W."/>
            <person name="Kapustin Y."/>
            <person name="Kiryutin B."/>
            <person name="Kitts P."/>
            <person name="Maglott D."/>
            <person name="Pruitt K."/>
            <person name="Sapojnikov V."/>
            <person name="Souvorov A."/>
            <person name="Mackey A.J."/>
            <person name="Waterhouse R.M."/>
            <person name="Wyder S."/>
            <person name="Zdobnov E.M."/>
            <person name="Zdobnov E.M."/>
            <person name="Wyder S."/>
            <person name="Kriventseva E.V."/>
            <person name="Kadowaki T."/>
            <person name="Bork P."/>
            <person name="Aranda M."/>
            <person name="Bao R."/>
            <person name="Beermann A."/>
            <person name="Berns N."/>
            <person name="Bolognesi R."/>
            <person name="Bonneton F."/>
            <person name="Bopp D."/>
            <person name="Brown S.J."/>
            <person name="Bucher G."/>
            <person name="Butts T."/>
            <person name="Chaumot A."/>
            <person name="Denell R.E."/>
            <person name="Ferrier D.E."/>
            <person name="Friedrich M."/>
            <person name="Gordon C.M."/>
            <person name="Jindra M."/>
            <person name="Klingler M."/>
            <person name="Lan Q."/>
            <person name="Lattorff H.M."/>
            <person name="Laudet V."/>
            <person name="von Levetsow C."/>
            <person name="Liu Z."/>
            <person name="Lutz R."/>
            <person name="Lynch J.A."/>
            <person name="da Fonseca R.N."/>
            <person name="Posnien N."/>
            <person name="Reuter R."/>
            <person name="Roth S."/>
            <person name="Savard J."/>
            <person name="Schinko J.B."/>
            <person name="Schmitt C."/>
            <person name="Schoppmeier M."/>
            <person name="Schroder R."/>
            <person name="Shippy T.D."/>
            <person name="Simonnet F."/>
            <person name="Marques-Souza H."/>
            <person name="Tautz D."/>
            <person name="Tomoyasu Y."/>
            <person name="Trauner J."/>
            <person name="Van der Zee M."/>
            <person name="Vervoort M."/>
            <person name="Wittkopp N."/>
            <person name="Wimmer E.A."/>
            <person name="Yang X."/>
            <person name="Jones A.K."/>
            <person name="Sattelle D.B."/>
            <person name="Ebert P.R."/>
            <person name="Nelson D."/>
            <person name="Scott J.G."/>
            <person name="Beeman R.W."/>
            <person name="Muthukrishnan S."/>
            <person name="Kramer K.J."/>
            <person name="Arakane Y."/>
            <person name="Beeman R.W."/>
            <person name="Zhu Q."/>
            <person name="Hogenkamp D."/>
            <person name="Dixit R."/>
            <person name="Oppert B."/>
            <person name="Jiang H."/>
            <person name="Zou Z."/>
            <person name="Marshall J."/>
            <person name="Elpidina E."/>
            <person name="Vinokurov K."/>
            <person name="Oppert C."/>
            <person name="Zou Z."/>
            <person name="Evans J."/>
            <person name="Lu Z."/>
            <person name="Zhao P."/>
            <person name="Sumathipala N."/>
            <person name="Altincicek B."/>
            <person name="Vilcinskas A."/>
            <person name="Williams M."/>
            <person name="Hultmark D."/>
            <person name="Hetru C."/>
            <person name="Jiang H."/>
            <person name="Grimmelikhuijzen C.J."/>
            <person name="Hauser F."/>
            <person name="Cazzamali G."/>
            <person name="Williamson M."/>
            <person name="Park Y."/>
            <person name="Li B."/>
            <person name="Tanaka Y."/>
            <person name="Predel R."/>
            <person name="Neupert S."/>
            <person name="Schachtner J."/>
            <person name="Verleyen P."/>
            <person name="Raible F."/>
            <person name="Bork P."/>
            <person name="Friedrich M."/>
            <person name="Walden K.K."/>
            <person name="Robertson H.M."/>
            <person name="Angeli S."/>
            <person name="Foret S."/>
            <person name="Bucher G."/>
            <person name="Schuetz S."/>
            <person name="Maleszka R."/>
            <person name="Wimmer E.A."/>
            <person name="Beeman R.W."/>
            <person name="Lorenzen M."/>
            <person name="Tomoyasu Y."/>
            <person name="Miller S.C."/>
            <person name="Grossmann D."/>
            <person name="Bucher G."/>
        </authorList>
    </citation>
    <scope>NUCLEOTIDE SEQUENCE [LARGE SCALE GENOMIC DNA]</scope>
    <source>
        <strain evidence="16 17">Georgia GA2</strain>
    </source>
</reference>
<keyword evidence="9" id="KW-0274">FAD</keyword>
<dbReference type="GO" id="GO:0003919">
    <property type="term" value="F:FMN adenylyltransferase activity"/>
    <property type="evidence" value="ECO:0000318"/>
    <property type="project" value="GO_Central"/>
</dbReference>
<keyword evidence="17" id="KW-1185">Reference proteome</keyword>
<comment type="pathway">
    <text evidence="1">Cofactor biosynthesis; FAD biosynthesis; FAD from FMN: step 1/1.</text>
</comment>
<dbReference type="GO" id="GO:0005524">
    <property type="term" value="F:ATP binding"/>
    <property type="evidence" value="ECO:0007669"/>
    <property type="project" value="UniProtKB-KW"/>
</dbReference>
<keyword evidence="6" id="KW-0808">Transferase</keyword>
<dbReference type="GO" id="GO:0006747">
    <property type="term" value="P:FAD biosynthetic process"/>
    <property type="evidence" value="ECO:0000318"/>
    <property type="project" value="GO_Central"/>
</dbReference>
<comment type="similarity">
    <text evidence="2">In the N-terminal section; belongs to the MoaB/Mog family.</text>
</comment>
<dbReference type="PhylomeDB" id="D6WDE0"/>
<evidence type="ECO:0000256" key="13">
    <source>
        <dbReference type="ARBA" id="ARBA00049494"/>
    </source>
</evidence>
<dbReference type="OMA" id="WHYSDIW"/>
<reference evidence="16 17" key="2">
    <citation type="journal article" date="2010" name="Nucleic Acids Res.">
        <title>BeetleBase in 2010: revisions to provide comprehensive genomic information for Tribolium castaneum.</title>
        <authorList>
            <person name="Kim H.S."/>
            <person name="Murphy T."/>
            <person name="Xia J."/>
            <person name="Caragea D."/>
            <person name="Park Y."/>
            <person name="Beeman R.W."/>
            <person name="Lorenzen M.D."/>
            <person name="Butcher S."/>
            <person name="Manak J.R."/>
            <person name="Brown S.J."/>
        </authorList>
    </citation>
    <scope>GENOME REANNOTATION</scope>
    <source>
        <strain evidence="16 17">Georgia GA2</strain>
    </source>
</reference>
<dbReference type="EMBL" id="KQ971321">
    <property type="protein sequence ID" value="EEZ99554.1"/>
    <property type="molecule type" value="Genomic_DNA"/>
</dbReference>
<evidence type="ECO:0000259" key="15">
    <source>
        <dbReference type="Pfam" id="PF01507"/>
    </source>
</evidence>
<dbReference type="InterPro" id="IPR001453">
    <property type="entry name" value="MoaB/Mog_dom"/>
</dbReference>
<evidence type="ECO:0000256" key="8">
    <source>
        <dbReference type="ARBA" id="ARBA00022741"/>
    </source>
</evidence>
<evidence type="ECO:0000256" key="4">
    <source>
        <dbReference type="ARBA" id="ARBA00022630"/>
    </source>
</evidence>
<evidence type="ECO:0000256" key="11">
    <source>
        <dbReference type="ARBA" id="ARBA00031145"/>
    </source>
</evidence>
<evidence type="ECO:0000256" key="3">
    <source>
        <dbReference type="ARBA" id="ARBA00012393"/>
    </source>
</evidence>
<keyword evidence="7" id="KW-0548">Nucleotidyltransferase</keyword>
<dbReference type="PANTHER" id="PTHR23293:SF9">
    <property type="entry name" value="FAD SYNTHASE"/>
    <property type="match status" value="1"/>
</dbReference>
<dbReference type="CDD" id="cd23948">
    <property type="entry name" value="FAD_synthase"/>
    <property type="match status" value="1"/>
</dbReference>
<dbReference type="HOGENOM" id="CLU_030805_8_0_1"/>
<keyword evidence="10" id="KW-0067">ATP-binding</keyword>
<evidence type="ECO:0000256" key="1">
    <source>
        <dbReference type="ARBA" id="ARBA00004726"/>
    </source>
</evidence>
<protein>
    <recommendedName>
        <fullName evidence="3">FAD synthase</fullName>
        <ecNumber evidence="3">2.7.7.2</ecNumber>
    </recommendedName>
    <alternativeName>
        <fullName evidence="11">FAD pyrophosphorylase</fullName>
    </alternativeName>
    <alternativeName>
        <fullName evidence="12">FMN adenylyltransferase</fullName>
    </alternativeName>
</protein>
<dbReference type="Proteomes" id="UP000007266">
    <property type="component" value="Linkage group 3"/>
</dbReference>
<dbReference type="Gene3D" id="3.40.50.620">
    <property type="entry name" value="HUPs"/>
    <property type="match status" value="1"/>
</dbReference>
<dbReference type="Pfam" id="PF01507">
    <property type="entry name" value="PAPS_reduct"/>
    <property type="match status" value="1"/>
</dbReference>
<dbReference type="SUPFAM" id="SSF52402">
    <property type="entry name" value="Adenine nucleotide alpha hydrolases-like"/>
    <property type="match status" value="1"/>
</dbReference>
<feature type="domain" description="Phosphoadenosine phosphosulphate reductase" evidence="15">
    <location>
        <begin position="263"/>
        <end position="419"/>
    </location>
</feature>
<evidence type="ECO:0000256" key="6">
    <source>
        <dbReference type="ARBA" id="ARBA00022679"/>
    </source>
</evidence>
<evidence type="ECO:0000313" key="17">
    <source>
        <dbReference type="Proteomes" id="UP000007266"/>
    </source>
</evidence>
<evidence type="ECO:0000313" key="16">
    <source>
        <dbReference type="EMBL" id="EEZ99554.1"/>
    </source>
</evidence>